<dbReference type="GO" id="GO:0005634">
    <property type="term" value="C:nucleus"/>
    <property type="evidence" value="ECO:0007669"/>
    <property type="project" value="TreeGrafter"/>
</dbReference>
<evidence type="ECO:0000256" key="4">
    <source>
        <dbReference type="ARBA" id="ARBA00023328"/>
    </source>
</evidence>
<evidence type="ECO:0000256" key="1">
    <source>
        <dbReference type="ARBA" id="ARBA00004629"/>
    </source>
</evidence>
<gene>
    <name evidence="8 10" type="ORF">P152DRAFT_388456</name>
</gene>
<protein>
    <recommendedName>
        <fullName evidence="11">Kinase-like protein</fullName>
    </recommendedName>
</protein>
<feature type="region of interest" description="Disordered" evidence="5">
    <location>
        <begin position="474"/>
        <end position="663"/>
    </location>
</feature>
<dbReference type="GO" id="GO:0004672">
    <property type="term" value="F:protein kinase activity"/>
    <property type="evidence" value="ECO:0007669"/>
    <property type="project" value="InterPro"/>
</dbReference>
<sequence length="1196" mass="133715">MAASSDLIDFNAIETQKENIQALPSGRSAKALAQLYSPLSPFAHPSPPDAHHAARQSFERELHLLADSDDPLDIFDRYVKWTLDAYPSAQATPASQLLPLLERATKSFLAAPHYRNDPRYLKLWLLHIRFFADAPRETYRFLARNGVADALALFYEEYAAWLEGAGRWAQAEEIYLMGLEKEARPAERLLRKFAEFQHRRDERAREGGADDGPGSPALPTVRPALAAKVDPFAGAVEEGDPQARTRGEGAVRTTGRNKLAIFSDTEGGSQEALGAGGGAKWESIGSYEERKKENTREAKPWVGETLKGGGKRNVGAPKMMIFKDGVPPSQERHESNPWHEQQETINPKTGRRECVFVNLEAVYPSQDDMSSEFCFEELRAKHRGWLDMDWSCQPSVREHESHPDELKEDMAERVVSELAEDLQEVLDVNDENAPPSPRELETIKRAKKARREEKANRTRKIKVLEVHAATQIVQANLSSPSGPKIKRKKTAEPTMTINTKEAMDEIYDIFNQPLKGFEPAEEQQEEEEESEDDEDDYTSAGESTGTGRISATTSDYGDETTAADFTEAGSVGGNDTANDTGISGFTDFSEAKRADVDEEDDTESQELDAHTPVDEEFQDDVRSDGLDEAQFDSPADDEEEYDDRQSAAPYSYPERSRGAGRRLPFMTPIVEKTESSLGAVTALAEKNYIHAKTPSRRQGDATPAIAESDDDDPWSSPFHNMTGDGLEDLKKAMRTGNDAPKISQPQLVPSKPAPITNFEKAKEKAAKGPIIHDAQCNPCDVAIRNTILENAQPLLAAHDGYYNHQDKTKGMGFEIQKFIKASVKSRKSGHDKTAPNLLLPPTINLEGSDRTYTVKRELGKGAYAPVYLVQSTERTQDEDEEPKVQMGKGEFGIKRQELEAIKMEDPPNAWEFYLVRQAKRRLGVSRAAESIINIYEMHLYMDEGYLIEEYRDQGTLLDPINLARMDVAGGGLLDEQVAMFFTVELLRTVEALHAKGIIHGDLKADNVLVRFEHGVRSSAWSSAYARDGSNGWADRGVALIDFGRGIDMKAFVPSVQFFADWKPSEVDCAEIREMRPWTYQVDYHGLAGVIHTLLFGKYIETTAERAATLGAGATKTYKIREPLKRYWQTELWSELLNVLLNPLMHLDGEEGSKMPMLKGMKACRERMEAYLESNSEKGLGLKNLLKRLEVNLKEKR</sequence>
<comment type="subcellular location">
    <subcellularLocation>
        <location evidence="1">Chromosome</location>
        <location evidence="1">Centromere</location>
        <location evidence="1">Kinetochore</location>
    </subcellularLocation>
</comment>
<feature type="compositionally biased region" description="Acidic residues" evidence="5">
    <location>
        <begin position="596"/>
        <end position="606"/>
    </location>
</feature>
<feature type="compositionally biased region" description="Polar residues" evidence="5">
    <location>
        <begin position="540"/>
        <end position="555"/>
    </location>
</feature>
<dbReference type="AlphaFoldDB" id="A0A6G1GDX4"/>
<dbReference type="PROSITE" id="PS50011">
    <property type="entry name" value="PROTEIN_KINASE_DOM"/>
    <property type="match status" value="1"/>
</dbReference>
<dbReference type="GO" id="GO:0005524">
    <property type="term" value="F:ATP binding"/>
    <property type="evidence" value="ECO:0007669"/>
    <property type="project" value="InterPro"/>
</dbReference>
<accession>A0A6G1GDX4</accession>
<dbReference type="CDD" id="cd13981">
    <property type="entry name" value="STKc_Bub1_BubR1"/>
    <property type="match status" value="1"/>
</dbReference>
<dbReference type="EMBL" id="ML975150">
    <property type="protein sequence ID" value="KAF1816232.1"/>
    <property type="molecule type" value="Genomic_DNA"/>
</dbReference>
<evidence type="ECO:0000256" key="5">
    <source>
        <dbReference type="SAM" id="MobiDB-lite"/>
    </source>
</evidence>
<dbReference type="GO" id="GO:0007094">
    <property type="term" value="P:mitotic spindle assembly checkpoint signaling"/>
    <property type="evidence" value="ECO:0007669"/>
    <property type="project" value="InterPro"/>
</dbReference>
<dbReference type="SUPFAM" id="SSF56112">
    <property type="entry name" value="Protein kinase-like (PK-like)"/>
    <property type="match status" value="1"/>
</dbReference>
<evidence type="ECO:0000313" key="8">
    <source>
        <dbReference type="EMBL" id="KAF1816232.1"/>
    </source>
</evidence>
<evidence type="ECO:0000259" key="6">
    <source>
        <dbReference type="PROSITE" id="PS50011"/>
    </source>
</evidence>
<feature type="domain" description="Protein kinase" evidence="6">
    <location>
        <begin position="852"/>
        <end position="1196"/>
    </location>
</feature>
<feature type="compositionally biased region" description="Acidic residues" evidence="5">
    <location>
        <begin position="626"/>
        <end position="642"/>
    </location>
</feature>
<dbReference type="Gene3D" id="1.25.40.430">
    <property type="match status" value="1"/>
</dbReference>
<reference evidence="10" key="3">
    <citation type="submission" date="2025-04" db="UniProtKB">
        <authorList>
            <consortium name="RefSeq"/>
        </authorList>
    </citation>
    <scope>IDENTIFICATION</scope>
    <source>
        <strain evidence="10">CBS 781.70</strain>
    </source>
</reference>
<evidence type="ECO:0000259" key="7">
    <source>
        <dbReference type="PROSITE" id="PS51489"/>
    </source>
</evidence>
<dbReference type="InterPro" id="IPR011009">
    <property type="entry name" value="Kinase-like_dom_sf"/>
</dbReference>
<evidence type="ECO:0000313" key="9">
    <source>
        <dbReference type="Proteomes" id="UP000504638"/>
    </source>
</evidence>
<feature type="compositionally biased region" description="Basic and acidic residues" evidence="5">
    <location>
        <begin position="607"/>
        <end position="625"/>
    </location>
</feature>
<proteinExistence type="predicted"/>
<feature type="domain" description="BUB1 N-terminal" evidence="7">
    <location>
        <begin position="58"/>
        <end position="218"/>
    </location>
</feature>
<dbReference type="Pfam" id="PF08311">
    <property type="entry name" value="Mad3_BUB1_I"/>
    <property type="match status" value="1"/>
</dbReference>
<feature type="region of interest" description="Disordered" evidence="5">
    <location>
        <begin position="200"/>
        <end position="219"/>
    </location>
</feature>
<dbReference type="RefSeq" id="XP_033537863.1">
    <property type="nucleotide sequence ID" value="XM_033675930.1"/>
</dbReference>
<dbReference type="GeneID" id="54416500"/>
<name>A0A6G1GDX4_9PEZI</name>
<feature type="region of interest" description="Disordered" evidence="5">
    <location>
        <begin position="692"/>
        <end position="716"/>
    </location>
</feature>
<dbReference type="InterPro" id="IPR012572">
    <property type="entry name" value="Mad3/Bub1_II"/>
</dbReference>
<dbReference type="Proteomes" id="UP000504638">
    <property type="component" value="Unplaced"/>
</dbReference>
<feature type="region of interest" description="Disordered" evidence="5">
    <location>
        <begin position="326"/>
        <end position="345"/>
    </location>
</feature>
<dbReference type="InterPro" id="IPR015661">
    <property type="entry name" value="Bub1/Mad3"/>
</dbReference>
<feature type="compositionally biased region" description="Acidic residues" evidence="5">
    <location>
        <begin position="519"/>
        <end position="537"/>
    </location>
</feature>
<dbReference type="InterPro" id="IPR008271">
    <property type="entry name" value="Ser/Thr_kinase_AS"/>
</dbReference>
<dbReference type="PROSITE" id="PS51489">
    <property type="entry name" value="BUB1_N"/>
    <property type="match status" value="1"/>
</dbReference>
<dbReference type="Pfam" id="PF08171">
    <property type="entry name" value="Mad3_BUB1_II"/>
    <property type="match status" value="1"/>
</dbReference>
<evidence type="ECO:0008006" key="11">
    <source>
        <dbReference type="Google" id="ProtNLM"/>
    </source>
</evidence>
<dbReference type="PROSITE" id="PS00108">
    <property type="entry name" value="PROTEIN_KINASE_ST"/>
    <property type="match status" value="1"/>
</dbReference>
<evidence type="ECO:0000256" key="3">
    <source>
        <dbReference type="ARBA" id="ARBA00022838"/>
    </source>
</evidence>
<dbReference type="PANTHER" id="PTHR14030">
    <property type="entry name" value="MITOTIC CHECKPOINT SERINE/THREONINE-PROTEIN KINASE BUB1"/>
    <property type="match status" value="1"/>
</dbReference>
<dbReference type="GO" id="GO:0000776">
    <property type="term" value="C:kinetochore"/>
    <property type="evidence" value="ECO:0007669"/>
    <property type="project" value="UniProtKB-KW"/>
</dbReference>
<dbReference type="SMART" id="SM00777">
    <property type="entry name" value="Mad3_BUB1_I"/>
    <property type="match status" value="1"/>
</dbReference>
<keyword evidence="3" id="KW-0995">Kinetochore</keyword>
<dbReference type="OrthoDB" id="248495at2759"/>
<dbReference type="PANTHER" id="PTHR14030:SF4">
    <property type="entry name" value="BUB1 KINASE, ISOFORM A-RELATED"/>
    <property type="match status" value="1"/>
</dbReference>
<reference evidence="10" key="2">
    <citation type="submission" date="2020-04" db="EMBL/GenBank/DDBJ databases">
        <authorList>
            <consortium name="NCBI Genome Project"/>
        </authorList>
    </citation>
    <scope>NUCLEOTIDE SEQUENCE</scope>
    <source>
        <strain evidence="10">CBS 781.70</strain>
    </source>
</reference>
<keyword evidence="4" id="KW-0137">Centromere</keyword>
<keyword evidence="2" id="KW-0158">Chromosome</keyword>
<dbReference type="FunFam" id="1.25.40.430:FF:000003">
    <property type="entry name" value="Checkpoint serine/threonine-protein kinase BUB1"/>
    <property type="match status" value="1"/>
</dbReference>
<evidence type="ECO:0000256" key="2">
    <source>
        <dbReference type="ARBA" id="ARBA00022454"/>
    </source>
</evidence>
<evidence type="ECO:0000313" key="10">
    <source>
        <dbReference type="RefSeq" id="XP_033537863.1"/>
    </source>
</evidence>
<dbReference type="Gene3D" id="1.10.510.10">
    <property type="entry name" value="Transferase(Phosphotransferase) domain 1"/>
    <property type="match status" value="1"/>
</dbReference>
<feature type="compositionally biased region" description="Polar residues" evidence="5">
    <location>
        <begin position="573"/>
        <end position="583"/>
    </location>
</feature>
<feature type="compositionally biased region" description="Basic and acidic residues" evidence="5">
    <location>
        <begin position="330"/>
        <end position="342"/>
    </location>
</feature>
<keyword evidence="9" id="KW-1185">Reference proteome</keyword>
<organism evidence="8">
    <name type="scientific">Eremomyces bilateralis CBS 781.70</name>
    <dbReference type="NCBI Taxonomy" id="1392243"/>
    <lineage>
        <taxon>Eukaryota</taxon>
        <taxon>Fungi</taxon>
        <taxon>Dikarya</taxon>
        <taxon>Ascomycota</taxon>
        <taxon>Pezizomycotina</taxon>
        <taxon>Dothideomycetes</taxon>
        <taxon>Dothideomycetes incertae sedis</taxon>
        <taxon>Eremomycetales</taxon>
        <taxon>Eremomycetaceae</taxon>
        <taxon>Eremomyces</taxon>
    </lineage>
</organism>
<dbReference type="InterPro" id="IPR013212">
    <property type="entry name" value="Mad3/Bub1_I"/>
</dbReference>
<dbReference type="InterPro" id="IPR000719">
    <property type="entry name" value="Prot_kinase_dom"/>
</dbReference>
<dbReference type="GO" id="GO:0051754">
    <property type="term" value="P:meiotic sister chromatid cohesion, centromeric"/>
    <property type="evidence" value="ECO:0007669"/>
    <property type="project" value="TreeGrafter"/>
</dbReference>
<dbReference type="SMART" id="SM00220">
    <property type="entry name" value="S_TKc"/>
    <property type="match status" value="1"/>
</dbReference>
<dbReference type="Pfam" id="PF00069">
    <property type="entry name" value="Pkinase"/>
    <property type="match status" value="1"/>
</dbReference>
<reference evidence="8 10" key="1">
    <citation type="submission" date="2020-01" db="EMBL/GenBank/DDBJ databases">
        <authorList>
            <consortium name="DOE Joint Genome Institute"/>
            <person name="Haridas S."/>
            <person name="Albert R."/>
            <person name="Binder M."/>
            <person name="Bloem J."/>
            <person name="Labutti K."/>
            <person name="Salamov A."/>
            <person name="Andreopoulos B."/>
            <person name="Baker S.E."/>
            <person name="Barry K."/>
            <person name="Bills G."/>
            <person name="Bluhm B.H."/>
            <person name="Cannon C."/>
            <person name="Castanera R."/>
            <person name="Culley D.E."/>
            <person name="Daum C."/>
            <person name="Ezra D."/>
            <person name="Gonzalez J.B."/>
            <person name="Henrissat B."/>
            <person name="Kuo A."/>
            <person name="Liang C."/>
            <person name="Lipzen A."/>
            <person name="Lutzoni F."/>
            <person name="Magnuson J."/>
            <person name="Mondo S."/>
            <person name="Nolan M."/>
            <person name="Ohm R."/>
            <person name="Pangilinan J."/>
            <person name="Park H.-J."/>
            <person name="Ramirez L."/>
            <person name="Alfaro M."/>
            <person name="Sun H."/>
            <person name="Tritt A."/>
            <person name="Yoshinaga Y."/>
            <person name="Zwiers L.-H."/>
            <person name="Turgeon B.G."/>
            <person name="Goodwin S.B."/>
            <person name="Spatafora J.W."/>
            <person name="Crous P.W."/>
            <person name="Grigoriev I.V."/>
        </authorList>
    </citation>
    <scope>NUCLEOTIDE SEQUENCE</scope>
    <source>
        <strain evidence="8 10">CBS 781.70</strain>
    </source>
</reference>
<dbReference type="GO" id="GO:0032991">
    <property type="term" value="C:protein-containing complex"/>
    <property type="evidence" value="ECO:0007669"/>
    <property type="project" value="UniProtKB-ARBA"/>
</dbReference>